<evidence type="ECO:0000259" key="1">
    <source>
        <dbReference type="Pfam" id="PF09995"/>
    </source>
</evidence>
<dbReference type="KEGG" id="tasa:A1Q1_00305"/>
<organism evidence="2 3">
    <name type="scientific">Trichosporon asahii var. asahii (strain ATCC 90039 / CBS 2479 / JCM 2466 / KCTC 7840 / NBRC 103889/ NCYC 2677 / UAMH 7654)</name>
    <name type="common">Yeast</name>
    <dbReference type="NCBI Taxonomy" id="1186058"/>
    <lineage>
        <taxon>Eukaryota</taxon>
        <taxon>Fungi</taxon>
        <taxon>Dikarya</taxon>
        <taxon>Basidiomycota</taxon>
        <taxon>Agaricomycotina</taxon>
        <taxon>Tremellomycetes</taxon>
        <taxon>Trichosporonales</taxon>
        <taxon>Trichosporonaceae</taxon>
        <taxon>Trichosporon</taxon>
    </lineage>
</organism>
<sequence>MAAVATTTATEVPTTDGAGLRRRLDVHIHDTIEDPAILREMIVEDIYLLGGQFAILCQFAHPGIARGTAGHSTFASRIPERLRNTARFLNASVFGTEREKKAIFSVIHKYHAQVNGEVNGERYDANDPELHLWTAATLFVSLVLVHERLFGKISQERMEAMYRQSAVFGTSLRMPPEMWPKTLDDFWVYWDHMIATLEVTPEAKRLSRDLLWPKNLPWNMQAIIPLSRIVTKQLLPPRLQREYDLHPSTLDWIQYQAAINSLSFIYPYFPDSIRQRRHNMYMEDLKAAVARVEKTGHWGRDKDFPA</sequence>
<dbReference type="VEuPathDB" id="FungiDB:A1Q1_00305"/>
<dbReference type="HOGENOM" id="CLU_059206_3_1_1"/>
<name>J8TIC5_TRIAS</name>
<dbReference type="PANTHER" id="PTHR36151">
    <property type="entry name" value="BLR2777 PROTEIN"/>
    <property type="match status" value="1"/>
</dbReference>
<evidence type="ECO:0000313" key="3">
    <source>
        <dbReference type="Proteomes" id="UP000002748"/>
    </source>
</evidence>
<dbReference type="Pfam" id="PF09995">
    <property type="entry name" value="MPAB_Lcp_cat"/>
    <property type="match status" value="1"/>
</dbReference>
<dbReference type="GO" id="GO:0016491">
    <property type="term" value="F:oxidoreductase activity"/>
    <property type="evidence" value="ECO:0007669"/>
    <property type="project" value="InterPro"/>
</dbReference>
<accession>J8TIC5</accession>
<dbReference type="GeneID" id="25983819"/>
<gene>
    <name evidence="2" type="ORF">A1Q1_00305</name>
</gene>
<reference evidence="2 3" key="1">
    <citation type="journal article" date="2012" name="Eukaryot. Cell">
        <title>Draft genome sequence of CBS 2479, the standard type strain of Trichosporon asahii.</title>
        <authorList>
            <person name="Yang R.Y."/>
            <person name="Li H.T."/>
            <person name="Zhu H."/>
            <person name="Zhou G.P."/>
            <person name="Wang M."/>
            <person name="Wang L."/>
        </authorList>
    </citation>
    <scope>NUCLEOTIDE SEQUENCE [LARGE SCALE GENOMIC DNA]</scope>
    <source>
        <strain evidence="3">ATCC 90039 / CBS 2479 / JCM 2466 / KCTC 7840 / NCYC 2677 / UAMH 7654</strain>
    </source>
</reference>
<dbReference type="PANTHER" id="PTHR36151:SF3">
    <property type="entry name" value="ER-BOUND OXYGENASE MPAB_MPAB'_RUBBER OXYGENASE CATALYTIC DOMAIN-CONTAINING PROTEIN"/>
    <property type="match status" value="1"/>
</dbReference>
<protein>
    <recommendedName>
        <fullName evidence="1">ER-bound oxygenase mpaB/mpaB'/Rubber oxygenase catalytic domain-containing protein</fullName>
    </recommendedName>
</protein>
<feature type="domain" description="ER-bound oxygenase mpaB/mpaB'/Rubber oxygenase catalytic" evidence="1">
    <location>
        <begin position="45"/>
        <end position="258"/>
    </location>
</feature>
<proteinExistence type="predicted"/>
<dbReference type="AlphaFoldDB" id="J8TIC5"/>
<comment type="caution">
    <text evidence="2">The sequence shown here is derived from an EMBL/GenBank/DDBJ whole genome shotgun (WGS) entry which is preliminary data.</text>
</comment>
<evidence type="ECO:0000313" key="2">
    <source>
        <dbReference type="EMBL" id="EJT52991.1"/>
    </source>
</evidence>
<dbReference type="RefSeq" id="XP_014184478.1">
    <property type="nucleotide sequence ID" value="XM_014329003.1"/>
</dbReference>
<dbReference type="Proteomes" id="UP000002748">
    <property type="component" value="Unassembled WGS sequence"/>
</dbReference>
<dbReference type="OrthoDB" id="5131368at2759"/>
<dbReference type="InterPro" id="IPR018713">
    <property type="entry name" value="MPAB/Lcp_cat_dom"/>
</dbReference>
<dbReference type="EMBL" id="ALBS01000010">
    <property type="protein sequence ID" value="EJT52991.1"/>
    <property type="molecule type" value="Genomic_DNA"/>
</dbReference>